<dbReference type="AlphaFoldDB" id="N6TU27"/>
<evidence type="ECO:0000256" key="3">
    <source>
        <dbReference type="ARBA" id="ARBA00023212"/>
    </source>
</evidence>
<keyword evidence="2" id="KW-0963">Cytoplasm</keyword>
<accession>N6TU27</accession>
<dbReference type="PANTHER" id="PTHR24107">
    <property type="entry name" value="YNEIN REGULATORY COMPLEX SUBUNIT 5"/>
    <property type="match status" value="1"/>
</dbReference>
<evidence type="ECO:0000313" key="4">
    <source>
        <dbReference type="EMBL" id="ENN72765.1"/>
    </source>
</evidence>
<organism evidence="4">
    <name type="scientific">Dendroctonus ponderosae</name>
    <name type="common">Mountain pine beetle</name>
    <dbReference type="NCBI Taxonomy" id="77166"/>
    <lineage>
        <taxon>Eukaryota</taxon>
        <taxon>Metazoa</taxon>
        <taxon>Ecdysozoa</taxon>
        <taxon>Arthropoda</taxon>
        <taxon>Hexapoda</taxon>
        <taxon>Insecta</taxon>
        <taxon>Pterygota</taxon>
        <taxon>Neoptera</taxon>
        <taxon>Endopterygota</taxon>
        <taxon>Coleoptera</taxon>
        <taxon>Polyphaga</taxon>
        <taxon>Cucujiformia</taxon>
        <taxon>Curculionidae</taxon>
        <taxon>Scolytinae</taxon>
        <taxon>Dendroctonus</taxon>
    </lineage>
</organism>
<dbReference type="InterPro" id="IPR052410">
    <property type="entry name" value="DRC5"/>
</dbReference>
<comment type="subcellular location">
    <subcellularLocation>
        <location evidence="1">Cytoplasm</location>
        <location evidence="1">Cytoskeleton</location>
    </subcellularLocation>
</comment>
<dbReference type="Pfam" id="PF13516">
    <property type="entry name" value="LRR_6"/>
    <property type="match status" value="2"/>
</dbReference>
<dbReference type="GO" id="GO:0005856">
    <property type="term" value="C:cytoskeleton"/>
    <property type="evidence" value="ECO:0007669"/>
    <property type="project" value="UniProtKB-SubCell"/>
</dbReference>
<name>N6TU27_DENPD</name>
<dbReference type="SMART" id="SM00368">
    <property type="entry name" value="LRR_RI"/>
    <property type="match status" value="5"/>
</dbReference>
<dbReference type="Gene3D" id="3.80.10.10">
    <property type="entry name" value="Ribonuclease Inhibitor"/>
    <property type="match status" value="2"/>
</dbReference>
<reference evidence="4" key="1">
    <citation type="journal article" date="2013" name="Genome Biol.">
        <title>Draft genome of the mountain pine beetle, Dendroctonus ponderosae Hopkins, a major forest pest.</title>
        <authorList>
            <person name="Keeling C.I."/>
            <person name="Yuen M.M."/>
            <person name="Liao N.Y."/>
            <person name="Docking T.R."/>
            <person name="Chan S.K."/>
            <person name="Taylor G.A."/>
            <person name="Palmquist D.L."/>
            <person name="Jackman S.D."/>
            <person name="Nguyen A."/>
            <person name="Li M."/>
            <person name="Henderson H."/>
            <person name="Janes J.K."/>
            <person name="Zhao Y."/>
            <person name="Pandoh P."/>
            <person name="Moore R."/>
            <person name="Sperling F.A."/>
            <person name="Huber D.P."/>
            <person name="Birol I."/>
            <person name="Jones S.J."/>
            <person name="Bohlmann J."/>
        </authorList>
    </citation>
    <scope>NUCLEOTIDE SEQUENCE</scope>
</reference>
<protein>
    <submittedName>
        <fullName evidence="4">Uncharacterized protein</fullName>
    </submittedName>
</protein>
<keyword evidence="3" id="KW-0206">Cytoskeleton</keyword>
<dbReference type="InterPro" id="IPR032675">
    <property type="entry name" value="LRR_dom_sf"/>
</dbReference>
<dbReference type="SUPFAM" id="SSF52047">
    <property type="entry name" value="RNI-like"/>
    <property type="match status" value="1"/>
</dbReference>
<proteinExistence type="predicted"/>
<dbReference type="OMA" id="PVCHVAR"/>
<dbReference type="OrthoDB" id="120976at2759"/>
<dbReference type="PANTHER" id="PTHR24107:SF20">
    <property type="entry name" value="DYNEIN REGULATORY COMPLEX SUBUNIT 5"/>
    <property type="match status" value="1"/>
</dbReference>
<dbReference type="EMBL" id="KB741211">
    <property type="protein sequence ID" value="ENN72765.1"/>
    <property type="molecule type" value="Genomic_DNA"/>
</dbReference>
<sequence>MRVPTTIDKNCLSAYNSSKYPWTGQTSQGSTIKAWDWSIPKSLQEQCVECIAKNWIEWPILDEIVLQEDRLLLLDILAETVPLELAVSHINDEVYWEKCYLNRWPNKLPKDTAKSRSSKTTGAQTGNKLEANAWKKYYCEMHLRDYLESLKPENYNPVEVRKIRVNCPGLPLLTFVNTRIKQLCGLCGPYVDALEIHETICSEASNGKIPLHALLTGLEHLKMLSLRFKQTYAKDEFSWNTVTTSYQDMSLLAKGLQNIRLQELRLTDSDIDCDKAIIILKALCKHDLAVLDLSHCKIGDRGAVAIARFTTLCPVRELYLVNNRIGTKGVKSLAYAVAQEGCELHHLDLHLNHVSDQAGNILLASLVKYNQSLKSILLSSCSLTNHFQIARALKHRNCIERLDVSNNALGEDTGLELLRALKSNSTMRKLDVRMCKISSSTEAGIQHEVHKNRIGWSKDCASESVAWDDILKAEIENALITTQGFND</sequence>
<evidence type="ECO:0000256" key="2">
    <source>
        <dbReference type="ARBA" id="ARBA00022490"/>
    </source>
</evidence>
<dbReference type="InterPro" id="IPR001611">
    <property type="entry name" value="Leu-rich_rpt"/>
</dbReference>
<dbReference type="HOGENOM" id="CLU_029623_1_1_1"/>
<evidence type="ECO:0000256" key="1">
    <source>
        <dbReference type="ARBA" id="ARBA00004245"/>
    </source>
</evidence>
<feature type="non-terminal residue" evidence="4">
    <location>
        <position position="1"/>
    </location>
</feature>
<gene>
    <name evidence="4" type="ORF">YQE_10570</name>
</gene>